<sequence>MKISLLTILLGFTILSFNSCDTKIGDCRVYTEDSEIFVDGFNYKIGISGIGRMSFNINFNELDKYVYNFCKKNHNPNVYVTLIAISGEDKYGYNEYEKITIGIVNTDETRKYANFKAWKKGYGTEKMFFKDKEEYDKRLENMTRGYMPTIVPKYMPHSIK</sequence>
<dbReference type="EMBL" id="CP146284">
    <property type="protein sequence ID" value="WWV67844.1"/>
    <property type="molecule type" value="Genomic_DNA"/>
</dbReference>
<organism evidence="1 2">
    <name type="scientific">Parabacteroides absconsus</name>
    <dbReference type="NCBI Taxonomy" id="2951805"/>
    <lineage>
        <taxon>Bacteria</taxon>
        <taxon>Pseudomonadati</taxon>
        <taxon>Bacteroidota</taxon>
        <taxon>Bacteroidia</taxon>
        <taxon>Bacteroidales</taxon>
        <taxon>Tannerellaceae</taxon>
        <taxon>Parabacteroides</taxon>
    </lineage>
</organism>
<name>A0ABZ2IT03_9BACT</name>
<accession>A0ABZ2IT03</accession>
<keyword evidence="2" id="KW-1185">Reference proteome</keyword>
<dbReference type="Proteomes" id="UP001320603">
    <property type="component" value="Chromosome"/>
</dbReference>
<proteinExistence type="predicted"/>
<evidence type="ECO:0008006" key="3">
    <source>
        <dbReference type="Google" id="ProtNLM"/>
    </source>
</evidence>
<evidence type="ECO:0000313" key="2">
    <source>
        <dbReference type="Proteomes" id="UP001320603"/>
    </source>
</evidence>
<dbReference type="RefSeq" id="WP_251968558.1">
    <property type="nucleotide sequence ID" value="NZ_CP146284.1"/>
</dbReference>
<evidence type="ECO:0000313" key="1">
    <source>
        <dbReference type="EMBL" id="WWV67844.1"/>
    </source>
</evidence>
<gene>
    <name evidence="1" type="ORF">NEE14_007825</name>
</gene>
<protein>
    <recommendedName>
        <fullName evidence="3">Lipoprotein</fullName>
    </recommendedName>
</protein>
<reference evidence="1 2" key="1">
    <citation type="submission" date="2024-02" db="EMBL/GenBank/DDBJ databases">
        <title>Whole genome sequencing of Parabacteroides sp. AD58.</title>
        <authorList>
            <person name="Chaplin A.V."/>
            <person name="Pikina A.P."/>
            <person name="Sokolova S.R."/>
            <person name="Korostin D.O."/>
            <person name="Efimov B.A."/>
        </authorList>
    </citation>
    <scope>NUCLEOTIDE SEQUENCE [LARGE SCALE GENOMIC DNA]</scope>
    <source>
        <strain evidence="1 2">AD58</strain>
    </source>
</reference>